<name>X0UGF2_9ZZZZ</name>
<dbReference type="GO" id="GO:0004815">
    <property type="term" value="F:aspartate-tRNA ligase activity"/>
    <property type="evidence" value="ECO:0007669"/>
    <property type="project" value="TreeGrafter"/>
</dbReference>
<dbReference type="PANTHER" id="PTHR22594:SF5">
    <property type="entry name" value="ASPARTATE--TRNA LIGASE, MITOCHONDRIAL"/>
    <property type="match status" value="1"/>
</dbReference>
<sequence>PLLQYSIEEKKWEFSHHPFTSPVDEDIKYLEKEPERVKSKAYDIVLNGTEIASGSIRIHNRLLQEKVFKTVGIDKKEANEKFGFLLEALKYGAPPHGGIAFGFDRLLAIMSGETSIRDVIAFPKTQKGVCLTTKAPSSVNEKQLKELHIKLDR</sequence>
<comment type="caution">
    <text evidence="7">The sequence shown here is derived from an EMBL/GenBank/DDBJ whole genome shotgun (WGS) entry which is preliminary data.</text>
</comment>
<gene>
    <name evidence="7" type="ORF">S01H1_34567</name>
</gene>
<dbReference type="GO" id="GO:0006422">
    <property type="term" value="P:aspartyl-tRNA aminoacylation"/>
    <property type="evidence" value="ECO:0007669"/>
    <property type="project" value="TreeGrafter"/>
</dbReference>
<dbReference type="PRINTS" id="PR01042">
    <property type="entry name" value="TRNASYNTHASP"/>
</dbReference>
<dbReference type="InterPro" id="IPR004364">
    <property type="entry name" value="Aa-tRNA-synt_II"/>
</dbReference>
<evidence type="ECO:0000259" key="6">
    <source>
        <dbReference type="Pfam" id="PF00152"/>
    </source>
</evidence>
<keyword evidence="5" id="KW-0030">Aminoacyl-tRNA synthetase</keyword>
<dbReference type="GO" id="GO:0005524">
    <property type="term" value="F:ATP binding"/>
    <property type="evidence" value="ECO:0007669"/>
    <property type="project" value="UniProtKB-KW"/>
</dbReference>
<dbReference type="InterPro" id="IPR045864">
    <property type="entry name" value="aa-tRNA-synth_II/BPL/LPL"/>
</dbReference>
<keyword evidence="3" id="KW-0067">ATP-binding</keyword>
<evidence type="ECO:0000313" key="7">
    <source>
        <dbReference type="EMBL" id="GAG04665.1"/>
    </source>
</evidence>
<accession>X0UGF2</accession>
<keyword evidence="2" id="KW-0547">Nucleotide-binding</keyword>
<dbReference type="PANTHER" id="PTHR22594">
    <property type="entry name" value="ASPARTYL/LYSYL-TRNA SYNTHETASE"/>
    <property type="match status" value="1"/>
</dbReference>
<protein>
    <recommendedName>
        <fullName evidence="6">Aminoacyl-tRNA synthetase class II (D/K/N) domain-containing protein</fullName>
    </recommendedName>
</protein>
<evidence type="ECO:0000256" key="4">
    <source>
        <dbReference type="ARBA" id="ARBA00022917"/>
    </source>
</evidence>
<evidence type="ECO:0000256" key="5">
    <source>
        <dbReference type="ARBA" id="ARBA00023146"/>
    </source>
</evidence>
<reference evidence="7" key="1">
    <citation type="journal article" date="2014" name="Front. Microbiol.">
        <title>High frequency of phylogenetically diverse reductive dehalogenase-homologous genes in deep subseafloor sedimentary metagenomes.</title>
        <authorList>
            <person name="Kawai M."/>
            <person name="Futagami T."/>
            <person name="Toyoda A."/>
            <person name="Takaki Y."/>
            <person name="Nishi S."/>
            <person name="Hori S."/>
            <person name="Arai W."/>
            <person name="Tsubouchi T."/>
            <person name="Morono Y."/>
            <person name="Uchiyama I."/>
            <person name="Ito T."/>
            <person name="Fujiyama A."/>
            <person name="Inagaki F."/>
            <person name="Takami H."/>
        </authorList>
    </citation>
    <scope>NUCLEOTIDE SEQUENCE</scope>
    <source>
        <strain evidence="7">Expedition CK06-06</strain>
    </source>
</reference>
<organism evidence="7">
    <name type="scientific">marine sediment metagenome</name>
    <dbReference type="NCBI Taxonomy" id="412755"/>
    <lineage>
        <taxon>unclassified sequences</taxon>
        <taxon>metagenomes</taxon>
        <taxon>ecological metagenomes</taxon>
    </lineage>
</organism>
<dbReference type="Pfam" id="PF00152">
    <property type="entry name" value="tRNA-synt_2"/>
    <property type="match status" value="1"/>
</dbReference>
<dbReference type="SUPFAM" id="SSF55681">
    <property type="entry name" value="Class II aaRS and biotin synthetases"/>
    <property type="match status" value="1"/>
</dbReference>
<evidence type="ECO:0000256" key="1">
    <source>
        <dbReference type="ARBA" id="ARBA00022598"/>
    </source>
</evidence>
<evidence type="ECO:0000256" key="2">
    <source>
        <dbReference type="ARBA" id="ARBA00022741"/>
    </source>
</evidence>
<proteinExistence type="predicted"/>
<keyword evidence="1" id="KW-0436">Ligase</keyword>
<dbReference type="EMBL" id="BARS01021530">
    <property type="protein sequence ID" value="GAG04665.1"/>
    <property type="molecule type" value="Genomic_DNA"/>
</dbReference>
<keyword evidence="4" id="KW-0648">Protein biosynthesis</keyword>
<feature type="non-terminal residue" evidence="7">
    <location>
        <position position="1"/>
    </location>
</feature>
<dbReference type="InterPro" id="IPR002312">
    <property type="entry name" value="Asp/Asn-tRNA-synth_IIb"/>
</dbReference>
<dbReference type="AlphaFoldDB" id="X0UGF2"/>
<feature type="domain" description="Aminoacyl-tRNA synthetase class II (D/K/N)" evidence="6">
    <location>
        <begin position="12"/>
        <end position="126"/>
    </location>
</feature>
<dbReference type="Gene3D" id="3.30.930.10">
    <property type="entry name" value="Bira Bifunctional Protein, Domain 2"/>
    <property type="match status" value="1"/>
</dbReference>
<evidence type="ECO:0000256" key="3">
    <source>
        <dbReference type="ARBA" id="ARBA00022840"/>
    </source>
</evidence>